<sequence length="126" mass="13766">MSAITEKEVCQAVRCAAPNKALDPDYIPNLTLHRALAIALPKVNHGGIAEPGKPDYTEPKAYRPIALLDTIEKVLEAVIATRLSYMVGDTVSYPRLMLVAAEGDYVGTLFTFCWNKSIHPGVLARQ</sequence>
<gene>
    <name evidence="1" type="ORF">EURHEDRAFT_550554</name>
</gene>
<name>A0A017S007_ASPRC</name>
<reference evidence="2" key="1">
    <citation type="journal article" date="2014" name="Nat. Commun.">
        <title>Genomic adaptations of the halophilic Dead Sea filamentous fungus Eurotium rubrum.</title>
        <authorList>
            <person name="Kis-Papo T."/>
            <person name="Weig A.R."/>
            <person name="Riley R."/>
            <person name="Persoh D."/>
            <person name="Salamov A."/>
            <person name="Sun H."/>
            <person name="Lipzen A."/>
            <person name="Wasser S.P."/>
            <person name="Rambold G."/>
            <person name="Grigoriev I.V."/>
            <person name="Nevo E."/>
        </authorList>
    </citation>
    <scope>NUCLEOTIDE SEQUENCE [LARGE SCALE GENOMIC DNA]</scope>
    <source>
        <strain evidence="2">CBS 135680</strain>
    </source>
</reference>
<dbReference type="RefSeq" id="XP_040633967.1">
    <property type="nucleotide sequence ID" value="XM_040787522.1"/>
</dbReference>
<dbReference type="HOGENOM" id="CLU_1981209_0_0_1"/>
<dbReference type="Proteomes" id="UP000019804">
    <property type="component" value="Unassembled WGS sequence"/>
</dbReference>
<protein>
    <submittedName>
        <fullName evidence="1">Uncharacterized protein</fullName>
    </submittedName>
</protein>
<accession>A0A017S007</accession>
<dbReference type="AlphaFoldDB" id="A0A017S007"/>
<proteinExistence type="predicted"/>
<dbReference type="OrthoDB" id="4510570at2759"/>
<dbReference type="EMBL" id="KK088463">
    <property type="protein sequence ID" value="EYE90277.1"/>
    <property type="molecule type" value="Genomic_DNA"/>
</dbReference>
<organism evidence="1 2">
    <name type="scientific">Aspergillus ruber (strain CBS 135680)</name>
    <dbReference type="NCBI Taxonomy" id="1388766"/>
    <lineage>
        <taxon>Eukaryota</taxon>
        <taxon>Fungi</taxon>
        <taxon>Dikarya</taxon>
        <taxon>Ascomycota</taxon>
        <taxon>Pezizomycotina</taxon>
        <taxon>Eurotiomycetes</taxon>
        <taxon>Eurotiomycetidae</taxon>
        <taxon>Eurotiales</taxon>
        <taxon>Aspergillaceae</taxon>
        <taxon>Aspergillus</taxon>
        <taxon>Aspergillus subgen. Aspergillus</taxon>
    </lineage>
</organism>
<keyword evidence="2" id="KW-1185">Reference proteome</keyword>
<dbReference type="GeneID" id="63702646"/>
<evidence type="ECO:0000313" key="2">
    <source>
        <dbReference type="Proteomes" id="UP000019804"/>
    </source>
</evidence>
<evidence type="ECO:0000313" key="1">
    <source>
        <dbReference type="EMBL" id="EYE90277.1"/>
    </source>
</evidence>
<dbReference type="STRING" id="1388766.A0A017S007"/>